<sequence length="261" mass="29135">MAQINGINNSMGSMNIEGLDLTKMSPFAAAALVQLEIAKTNKDTATRYISEMKSQNDQAKRIMEAADKLRQFKEDKSIGDYNLPKDIESMKKELETLNKAEATYNKMLTDIKDGTLKPYINERKDPCFNLPKDVYNDMKTLTDRVGKKNFPDMTRGDDNVHMEYELKGGLNEIQKYKSVLSAAIAAMEAGGLTSDFNGKLDTTKIDNLVTSLQHKAENCNSDNQTQMVKLQDKMGQYNAFVSGSSDMIKTGAQLQQSILKS</sequence>
<accession>A0A1T4V1Y9</accession>
<keyword evidence="3" id="KW-1185">Reference proteome</keyword>
<dbReference type="EMBL" id="FUXX01000006">
    <property type="protein sequence ID" value="SKA58966.1"/>
    <property type="molecule type" value="Genomic_DNA"/>
</dbReference>
<dbReference type="Proteomes" id="UP000242432">
    <property type="component" value="Unassembled WGS sequence"/>
</dbReference>
<feature type="coiled-coil region" evidence="1">
    <location>
        <begin position="49"/>
        <end position="107"/>
    </location>
</feature>
<keyword evidence="1" id="KW-0175">Coiled coil</keyword>
<reference evidence="3" key="1">
    <citation type="submission" date="2017-02" db="EMBL/GenBank/DDBJ databases">
        <authorList>
            <person name="Varghese N."/>
            <person name="Submissions S."/>
        </authorList>
    </citation>
    <scope>NUCLEOTIDE SEQUENCE [LARGE SCALE GENOMIC DNA]</scope>
    <source>
        <strain evidence="3">DSM 3072</strain>
    </source>
</reference>
<gene>
    <name evidence="2" type="ORF">SAMN02745213_00563</name>
</gene>
<name>A0A1T4V1Y9_9GAMM</name>
<dbReference type="RefSeq" id="WP_078928132.1">
    <property type="nucleotide sequence ID" value="NZ_FUXX01000006.1"/>
</dbReference>
<evidence type="ECO:0000256" key="1">
    <source>
        <dbReference type="SAM" id="Coils"/>
    </source>
</evidence>
<dbReference type="GO" id="GO:0015031">
    <property type="term" value="P:protein transport"/>
    <property type="evidence" value="ECO:0007669"/>
    <property type="project" value="InterPro"/>
</dbReference>
<evidence type="ECO:0000313" key="3">
    <source>
        <dbReference type="Proteomes" id="UP000242432"/>
    </source>
</evidence>
<dbReference type="InterPro" id="IPR037203">
    <property type="entry name" value="T3SS_needle-like_sf"/>
</dbReference>
<organism evidence="2 3">
    <name type="scientific">Succinivibrio dextrinosolvens DSM 3072</name>
    <dbReference type="NCBI Taxonomy" id="1123324"/>
    <lineage>
        <taxon>Bacteria</taxon>
        <taxon>Pseudomonadati</taxon>
        <taxon>Pseudomonadota</taxon>
        <taxon>Gammaproteobacteria</taxon>
        <taxon>Aeromonadales</taxon>
        <taxon>Succinivibrionaceae</taxon>
        <taxon>Succinivibrio</taxon>
    </lineage>
</organism>
<evidence type="ECO:0000313" key="2">
    <source>
        <dbReference type="EMBL" id="SKA58966.1"/>
    </source>
</evidence>
<protein>
    <submittedName>
        <fullName evidence="2">Uncharacterized protein</fullName>
    </submittedName>
</protein>
<dbReference type="SUPFAM" id="SSF140129">
    <property type="entry name" value="MxiH-like"/>
    <property type="match status" value="1"/>
</dbReference>
<proteinExistence type="predicted"/>
<dbReference type="AlphaFoldDB" id="A0A1T4V1Y9"/>